<dbReference type="AlphaFoldDB" id="A0A1F6A4F3"/>
<feature type="coiled-coil region" evidence="1">
    <location>
        <begin position="89"/>
        <end position="123"/>
    </location>
</feature>
<dbReference type="Pfam" id="PF13196">
    <property type="entry name" value="DUF4012"/>
    <property type="match status" value="1"/>
</dbReference>
<proteinExistence type="predicted"/>
<feature type="transmembrane region" description="Helical" evidence="3">
    <location>
        <begin position="48"/>
        <end position="71"/>
    </location>
</feature>
<comment type="caution">
    <text evidence="4">The sequence shown here is derived from an EMBL/GenBank/DDBJ whole genome shotgun (WGS) entry which is preliminary data.</text>
</comment>
<dbReference type="STRING" id="1798381.A2721_01880"/>
<protein>
    <recommendedName>
        <fullName evidence="6">DUF4012 domain-containing protein</fullName>
    </recommendedName>
</protein>
<reference evidence="4 5" key="1">
    <citation type="journal article" date="2016" name="Nat. Commun.">
        <title>Thousands of microbial genomes shed light on interconnected biogeochemical processes in an aquifer system.</title>
        <authorList>
            <person name="Anantharaman K."/>
            <person name="Brown C.T."/>
            <person name="Hug L.A."/>
            <person name="Sharon I."/>
            <person name="Castelle C.J."/>
            <person name="Probst A.J."/>
            <person name="Thomas B.C."/>
            <person name="Singh A."/>
            <person name="Wilkins M.J."/>
            <person name="Karaoz U."/>
            <person name="Brodie E.L."/>
            <person name="Williams K.H."/>
            <person name="Hubbard S.S."/>
            <person name="Banfield J.F."/>
        </authorList>
    </citation>
    <scope>NUCLEOTIDE SEQUENCE [LARGE SCALE GENOMIC DNA]</scope>
</reference>
<keyword evidence="3" id="KW-0472">Membrane</keyword>
<organism evidence="4 5">
    <name type="scientific">Candidatus Gottesmanbacteria bacterium RIFCSPHIGHO2_01_FULL_47_48</name>
    <dbReference type="NCBI Taxonomy" id="1798381"/>
    <lineage>
        <taxon>Bacteria</taxon>
        <taxon>Candidatus Gottesmaniibacteriota</taxon>
    </lineage>
</organism>
<name>A0A1F6A4F3_9BACT</name>
<dbReference type="InterPro" id="IPR025101">
    <property type="entry name" value="DUF4012"/>
</dbReference>
<keyword evidence="3" id="KW-1133">Transmembrane helix</keyword>
<evidence type="ECO:0000256" key="2">
    <source>
        <dbReference type="SAM" id="MobiDB-lite"/>
    </source>
</evidence>
<accession>A0A1F6A4F3</accession>
<gene>
    <name evidence="4" type="ORF">A2721_01880</name>
</gene>
<evidence type="ECO:0000313" key="5">
    <source>
        <dbReference type="Proteomes" id="UP000177871"/>
    </source>
</evidence>
<sequence length="655" mass="72667">MDQEIPEISRDRVKSAPEPDIPNLMTSKPTARQLMPNLPNFPIPRKPLLLGLAFFLLLFVLLGLALGLPLYKTYQDGLKTYTLAKEIKAAAAAQDLPRMEKNIQATKNQLAQLNTDLQGLTWATPLPILGVYISDAQHFGRAGMAGLEAAEVMTKSLQPYADLLGFKGQGSFTGGTAEERIAKLVETLDKLTPQIDTVADKMEIVKNEIDFVDPQRYPETFQGKALRSQIVEFKSIVSLAGSLLKDARPLVKKAPDLLGAKNEVKYLILFQNDKELRPTGGFITAYAVFKVNKGKISLESSDDIYKLDDTVTKHVTPPDPISKYLNIYGWRLRDANFSPDYASSSKTFLDIYANSPKRTDVQGVIAVDTQTLVRMMDILGPINIYGTNFTTQKVPQCDCPMIVYELLKQAGQPRSYWTDDRKDMIGILLQAIMKKALDAPSQMNAALFQAALKLASEKHLIVYLLDPDAQKGVEVLGFAGQIKTYDGDYLHVNDANLGGAKANLYIQETVKDTVEITTAGANHSLTIEYRYPHGADNCSLERKEGLCLAGIYRDYLRLYLPLGTKITQTRGFENTSTTSEDLGHTVVAGFFTVVPEGLAKIQVTYTVPGDFKKNGEYRQLIQKQPGTEGNKYTVIVNDQEQTFNLTEDKELVVKL</sequence>
<dbReference type="EMBL" id="MFJK01000009">
    <property type="protein sequence ID" value="OGG19147.1"/>
    <property type="molecule type" value="Genomic_DNA"/>
</dbReference>
<evidence type="ECO:0000313" key="4">
    <source>
        <dbReference type="EMBL" id="OGG19147.1"/>
    </source>
</evidence>
<keyword evidence="3" id="KW-0812">Transmembrane</keyword>
<dbReference type="Proteomes" id="UP000177871">
    <property type="component" value="Unassembled WGS sequence"/>
</dbReference>
<feature type="region of interest" description="Disordered" evidence="2">
    <location>
        <begin position="1"/>
        <end position="23"/>
    </location>
</feature>
<keyword evidence="1" id="KW-0175">Coiled coil</keyword>
<evidence type="ECO:0008006" key="6">
    <source>
        <dbReference type="Google" id="ProtNLM"/>
    </source>
</evidence>
<evidence type="ECO:0000256" key="3">
    <source>
        <dbReference type="SAM" id="Phobius"/>
    </source>
</evidence>
<feature type="compositionally biased region" description="Basic and acidic residues" evidence="2">
    <location>
        <begin position="7"/>
        <end position="17"/>
    </location>
</feature>
<evidence type="ECO:0000256" key="1">
    <source>
        <dbReference type="SAM" id="Coils"/>
    </source>
</evidence>